<dbReference type="AlphaFoldDB" id="A0AAP2ZBC5"/>
<keyword evidence="1" id="KW-0472">Membrane</keyword>
<accession>A0AAP2ZBC5</accession>
<evidence type="ECO:0000313" key="3">
    <source>
        <dbReference type="Proteomes" id="UP001321047"/>
    </source>
</evidence>
<comment type="caution">
    <text evidence="2">The sequence shown here is derived from an EMBL/GenBank/DDBJ whole genome shotgun (WGS) entry which is preliminary data.</text>
</comment>
<reference evidence="2 3" key="1">
    <citation type="submission" date="2022-09" db="EMBL/GenBank/DDBJ databases">
        <title>Enrichment on poylsaccharides allowed isolation of novel metabolic and taxonomic groups of Haloarchaea.</title>
        <authorList>
            <person name="Sorokin D.Y."/>
            <person name="Elcheninov A.G."/>
            <person name="Khizhniak T.V."/>
            <person name="Kolganova T.V."/>
            <person name="Kublanov I.V."/>
        </authorList>
    </citation>
    <scope>NUCLEOTIDE SEQUENCE [LARGE SCALE GENOMIC DNA]</scope>
    <source>
        <strain evidence="2 3">AArc-curdl1</strain>
    </source>
</reference>
<dbReference type="Proteomes" id="UP001321047">
    <property type="component" value="Unassembled WGS sequence"/>
</dbReference>
<gene>
    <name evidence="2" type="ORF">OB919_15760</name>
</gene>
<keyword evidence="1" id="KW-1133">Transmembrane helix</keyword>
<feature type="transmembrane region" description="Helical" evidence="1">
    <location>
        <begin position="12"/>
        <end position="32"/>
    </location>
</feature>
<keyword evidence="3" id="KW-1185">Reference proteome</keyword>
<evidence type="ECO:0000256" key="1">
    <source>
        <dbReference type="SAM" id="Phobius"/>
    </source>
</evidence>
<protein>
    <submittedName>
        <fullName evidence="2">Uncharacterized protein</fullName>
    </submittedName>
</protein>
<dbReference type="RefSeq" id="WP_342809737.1">
    <property type="nucleotide sequence ID" value="NZ_JAOPJZ010000017.1"/>
</dbReference>
<keyword evidence="1" id="KW-0812">Transmembrane</keyword>
<dbReference type="EMBL" id="JAOPJZ010000017">
    <property type="protein sequence ID" value="MCU4753420.1"/>
    <property type="molecule type" value="Genomic_DNA"/>
</dbReference>
<proteinExistence type="predicted"/>
<organism evidence="2 3">
    <name type="scientific">Natronosalvus hydrolyticus</name>
    <dbReference type="NCBI Taxonomy" id="2979988"/>
    <lineage>
        <taxon>Archaea</taxon>
        <taxon>Methanobacteriati</taxon>
        <taxon>Methanobacteriota</taxon>
        <taxon>Stenosarchaea group</taxon>
        <taxon>Halobacteria</taxon>
        <taxon>Halobacteriales</taxon>
        <taxon>Natrialbaceae</taxon>
        <taxon>Natronosalvus</taxon>
    </lineage>
</organism>
<sequence length="77" mass="8410">MFEALITYLLSGQFWFAMFLATLGTVAIINWFGYGRSGVVYFEARRTQIQLVAVFVVMAILVAGIVSGITAGVQSVQ</sequence>
<feature type="transmembrane region" description="Helical" evidence="1">
    <location>
        <begin position="52"/>
        <end position="73"/>
    </location>
</feature>
<name>A0AAP2ZBC5_9EURY</name>
<evidence type="ECO:0000313" key="2">
    <source>
        <dbReference type="EMBL" id="MCU4753420.1"/>
    </source>
</evidence>